<gene>
    <name evidence="2" type="ORF">CY34DRAFT_110119</name>
</gene>
<evidence type="ECO:0000256" key="1">
    <source>
        <dbReference type="SAM" id="MobiDB-lite"/>
    </source>
</evidence>
<keyword evidence="3" id="KW-1185">Reference proteome</keyword>
<dbReference type="InParanoid" id="A0A0D0A9N2"/>
<organism evidence="2 3">
    <name type="scientific">Suillus luteus UH-Slu-Lm8-n1</name>
    <dbReference type="NCBI Taxonomy" id="930992"/>
    <lineage>
        <taxon>Eukaryota</taxon>
        <taxon>Fungi</taxon>
        <taxon>Dikarya</taxon>
        <taxon>Basidiomycota</taxon>
        <taxon>Agaricomycotina</taxon>
        <taxon>Agaricomycetes</taxon>
        <taxon>Agaricomycetidae</taxon>
        <taxon>Boletales</taxon>
        <taxon>Suillineae</taxon>
        <taxon>Suillaceae</taxon>
        <taxon>Suillus</taxon>
    </lineage>
</organism>
<protein>
    <submittedName>
        <fullName evidence="2">Uncharacterized protein</fullName>
    </submittedName>
</protein>
<dbReference type="Proteomes" id="UP000054485">
    <property type="component" value="Unassembled WGS sequence"/>
</dbReference>
<feature type="compositionally biased region" description="Polar residues" evidence="1">
    <location>
        <begin position="26"/>
        <end position="40"/>
    </location>
</feature>
<dbReference type="HOGENOM" id="CLU_553397_0_0_1"/>
<accession>A0A0D0A9N2</accession>
<reference evidence="2 3" key="1">
    <citation type="submission" date="2014-04" db="EMBL/GenBank/DDBJ databases">
        <authorList>
            <consortium name="DOE Joint Genome Institute"/>
            <person name="Kuo A."/>
            <person name="Ruytinx J."/>
            <person name="Rineau F."/>
            <person name="Colpaert J."/>
            <person name="Kohler A."/>
            <person name="Nagy L.G."/>
            <person name="Floudas D."/>
            <person name="Copeland A."/>
            <person name="Barry K.W."/>
            <person name="Cichocki N."/>
            <person name="Veneault-Fourrey C."/>
            <person name="LaButti K."/>
            <person name="Lindquist E.A."/>
            <person name="Lipzen A."/>
            <person name="Lundell T."/>
            <person name="Morin E."/>
            <person name="Murat C."/>
            <person name="Sun H."/>
            <person name="Tunlid A."/>
            <person name="Henrissat B."/>
            <person name="Grigoriev I.V."/>
            <person name="Hibbett D.S."/>
            <person name="Martin F."/>
            <person name="Nordberg H.P."/>
            <person name="Cantor M.N."/>
            <person name="Hua S.X."/>
        </authorList>
    </citation>
    <scope>NUCLEOTIDE SEQUENCE [LARGE SCALE GENOMIC DNA]</scope>
    <source>
        <strain evidence="2 3">UH-Slu-Lm8-n1</strain>
    </source>
</reference>
<reference evidence="3" key="2">
    <citation type="submission" date="2015-01" db="EMBL/GenBank/DDBJ databases">
        <title>Evolutionary Origins and Diversification of the Mycorrhizal Mutualists.</title>
        <authorList>
            <consortium name="DOE Joint Genome Institute"/>
            <consortium name="Mycorrhizal Genomics Consortium"/>
            <person name="Kohler A."/>
            <person name="Kuo A."/>
            <person name="Nagy L.G."/>
            <person name="Floudas D."/>
            <person name="Copeland A."/>
            <person name="Barry K.W."/>
            <person name="Cichocki N."/>
            <person name="Veneault-Fourrey C."/>
            <person name="LaButti K."/>
            <person name="Lindquist E.A."/>
            <person name="Lipzen A."/>
            <person name="Lundell T."/>
            <person name="Morin E."/>
            <person name="Murat C."/>
            <person name="Riley R."/>
            <person name="Ohm R."/>
            <person name="Sun H."/>
            <person name="Tunlid A."/>
            <person name="Henrissat B."/>
            <person name="Grigoriev I.V."/>
            <person name="Hibbett D.S."/>
            <person name="Martin F."/>
        </authorList>
    </citation>
    <scope>NUCLEOTIDE SEQUENCE [LARGE SCALE GENOMIC DNA]</scope>
    <source>
        <strain evidence="3">UH-Slu-Lm8-n1</strain>
    </source>
</reference>
<sequence length="483" mass="54061">MYSGFGNGYPSHLNSQIGAQTRQIQNQFNPPSNNQRPSLPTTFSDDFDDIFTESSWPPPVPATGQNYTNLPIASRHGSPLLASFQSDRPMFPDAVRSLPAPRALSDDPFCSSLSNFFEPLAGQYDNSFSGPSQDTGGPYVDSAAASFAARFDELSQVQTPDVLSADGICAMPLGSRDIPALNESLPLRHPIKIEGIRLASKLHSLKHNFPPLDPPFTTKDKTRVKSSQSQTQLSPIGPPIYDEGNKTHREIFENAQASWIRSALNINPFLSEQEKKAEALAALTASASIYEQDTGKQWAEDNMAEFYKTNSVPSTNIMTTCKKYARSLVQRGCDLRPSVWANKSEYEHQMQTARALINSFPPLFIFGRDEFGRLWPFENDVILDVVLNTIVDLGYELYLTDLKAIFSTAAAAVQCAVQERVFRGLTRVEFGVSQYKPVFQSFETYIEKVVERDLELSARWQKYQECVFHTLRDIMPRPKKNQS</sequence>
<feature type="region of interest" description="Disordered" evidence="1">
    <location>
        <begin position="209"/>
        <end position="240"/>
    </location>
</feature>
<evidence type="ECO:0000313" key="3">
    <source>
        <dbReference type="Proteomes" id="UP000054485"/>
    </source>
</evidence>
<dbReference type="OrthoDB" id="2678765at2759"/>
<evidence type="ECO:0000313" key="2">
    <source>
        <dbReference type="EMBL" id="KIK34854.1"/>
    </source>
</evidence>
<dbReference type="EMBL" id="KN835694">
    <property type="protein sequence ID" value="KIK34854.1"/>
    <property type="molecule type" value="Genomic_DNA"/>
</dbReference>
<feature type="compositionally biased region" description="Polar residues" evidence="1">
    <location>
        <begin position="225"/>
        <end position="234"/>
    </location>
</feature>
<dbReference type="AlphaFoldDB" id="A0A0D0A9N2"/>
<name>A0A0D0A9N2_9AGAM</name>
<proteinExistence type="predicted"/>
<feature type="region of interest" description="Disordered" evidence="1">
    <location>
        <begin position="26"/>
        <end position="71"/>
    </location>
</feature>